<sequence>MSWTGPVPSASTGAKPQRLLACTLCQRRKTKCDRNFPCENCTKANVECTPRTPAPTYRRQRPRPNKGLQGRLARCEELLKEYATVGRLEPQTVKPLQASAYSEPYLQWQPEGKLVKEDGGVRFMDKSLLGVLYDELRAMRDIIDADYEDEFIPDATSPDENSGLLLGDESPLEGHEDLWPEPAQIFRLWQTYLDKVNPLTKIIHAPTLQPYLTNATAGSHNVPKNIEALLFSIFLMAVVALNDDECTQMLSYSKAQATQRFSSGVRLSLIRIGFLETHDLTTLQALVIYQISLQGRYSRHATWIMNGVVVRIAQKMGLHRDGGILGLSPFESEMRRRLWWQIVMLDAKYAIMSGLSHSLLPSSWDSQEPKNLNDADLHPSASQPFQDRDGPTEMVFCLICYRVVKFMKQTPWFETMILVGELKSGPHGAPGVEQIKALCRTVEGLRIDLLSILEKYCDPTAGPVHQMAIQMKAYILDKLGDVITRLKTQPEWGGEEQTAKDNAFKIATGTLEHCLQNYTSSVNKGFLWWPQLHFQVDIFIFLVGQLCFRTDGKLVEKAWKQVNDIYGFHPELFDMSNKSYFTLSVYVLRAWRHRNDALIAKGEMPKTPFYIEKLKEIMPQNNSRIELIRRERTPSQHMSQIDINAYAANGNTPDPVMDQLLTGSLDSASLEWADMFRTDDVWVWDRANSGVVMEARFRAIAFAPYFRSSQHT</sequence>
<reference evidence="1" key="1">
    <citation type="submission" date="2022-12" db="EMBL/GenBank/DDBJ databases">
        <title>Genome Sequence of Lasiodiplodia mahajangana.</title>
        <authorList>
            <person name="Buettner E."/>
        </authorList>
    </citation>
    <scope>NUCLEOTIDE SEQUENCE</scope>
    <source>
        <strain evidence="1">VT137</strain>
    </source>
</reference>
<comment type="caution">
    <text evidence="1">The sequence shown here is derived from an EMBL/GenBank/DDBJ whole genome shotgun (WGS) entry which is preliminary data.</text>
</comment>
<gene>
    <name evidence="1" type="ORF">O1611_g988</name>
</gene>
<dbReference type="EMBL" id="JAPUUL010000102">
    <property type="protein sequence ID" value="KAJ8132638.1"/>
    <property type="molecule type" value="Genomic_DNA"/>
</dbReference>
<name>A0ACC2JZL4_9PEZI</name>
<dbReference type="Proteomes" id="UP001153332">
    <property type="component" value="Unassembled WGS sequence"/>
</dbReference>
<organism evidence="1 2">
    <name type="scientific">Lasiodiplodia mahajangana</name>
    <dbReference type="NCBI Taxonomy" id="1108764"/>
    <lineage>
        <taxon>Eukaryota</taxon>
        <taxon>Fungi</taxon>
        <taxon>Dikarya</taxon>
        <taxon>Ascomycota</taxon>
        <taxon>Pezizomycotina</taxon>
        <taxon>Dothideomycetes</taxon>
        <taxon>Dothideomycetes incertae sedis</taxon>
        <taxon>Botryosphaeriales</taxon>
        <taxon>Botryosphaeriaceae</taxon>
        <taxon>Lasiodiplodia</taxon>
    </lineage>
</organism>
<accession>A0ACC2JZL4</accession>
<proteinExistence type="predicted"/>
<evidence type="ECO:0000313" key="2">
    <source>
        <dbReference type="Proteomes" id="UP001153332"/>
    </source>
</evidence>
<keyword evidence="2" id="KW-1185">Reference proteome</keyword>
<evidence type="ECO:0000313" key="1">
    <source>
        <dbReference type="EMBL" id="KAJ8132638.1"/>
    </source>
</evidence>
<protein>
    <submittedName>
        <fullName evidence="1">Uncharacterized protein</fullName>
    </submittedName>
</protein>